<evidence type="ECO:0000256" key="2">
    <source>
        <dbReference type="SAM" id="SignalP"/>
    </source>
</evidence>
<keyword evidence="1" id="KW-0175">Coiled coil</keyword>
<organism evidence="3 4">
    <name type="scientific">Uabimicrobium amorphum</name>
    <dbReference type="NCBI Taxonomy" id="2596890"/>
    <lineage>
        <taxon>Bacteria</taxon>
        <taxon>Pseudomonadati</taxon>
        <taxon>Planctomycetota</taxon>
        <taxon>Candidatus Uabimicrobiia</taxon>
        <taxon>Candidatus Uabimicrobiales</taxon>
        <taxon>Candidatus Uabimicrobiaceae</taxon>
        <taxon>Candidatus Uabimicrobium</taxon>
    </lineage>
</organism>
<name>A0A5S9ITE3_UABAM</name>
<keyword evidence="4" id="KW-1185">Reference proteome</keyword>
<feature type="coiled-coil region" evidence="1">
    <location>
        <begin position="810"/>
        <end position="844"/>
    </location>
</feature>
<feature type="chain" id="PRO_5025000156" description="Peptidase S74 domain-containing protein" evidence="2">
    <location>
        <begin position="19"/>
        <end position="846"/>
    </location>
</feature>
<gene>
    <name evidence="3" type="ORF">UABAM_04681</name>
</gene>
<dbReference type="Proteomes" id="UP000326354">
    <property type="component" value="Chromosome"/>
</dbReference>
<evidence type="ECO:0000313" key="4">
    <source>
        <dbReference type="Proteomes" id="UP000326354"/>
    </source>
</evidence>
<sequence>MKQVLLTVLFLLAIAVQAQQVVNNNLTIKGSSPTLEFQRPGWDISKIYREGAHLKIFNRNDHPTGNITLQTRTRGLLIVQNNTGNVGIGTTTPSAKLQVEGNTLVNGGLDVNGNTTTYKVHFRGSDMWMDRDSDKIRIRNGGKVLFEMGKYLKIRGDNRNITIEEADSPGAFLILGNATGNAGQFAPTIAMKSNRKTDMANLIYAYAMNEASDSPILNFISRMENGDVTQRTLFRFANNRTSVLEIEANGSVGIGTTNPSAKLHVEGDTFVNGNVKLSKVNFQGSDMWMDRDSDKIRIRNGGKVLFEMGKYLKLRGDNRNITIEEADSPGAFLVMGNATGNTGQFVPTISMKSNRKTDMANIIYAYAMNETSDSPILNFISRMENGSVTQRTLFRFANNKTSVLEIEANGNVGIGTATPSAKLHVEGDANITGNIKANGNVYTQGNDVYFHKDSSDLYHGIGMYDKDRKFSNMDVNGPVVYGFNGGALGSTEGGQKVALRWDSQRNVSVTASLKVMGNVKTNTLDLNGGGEIKRTYINGRYYLRVDSENLDISNMGISTKGRDVYFHKSAGDFFNGIGMYDKDRKFSNVDVNGPVVYGFNGGALGSTYNSKKIAVRWDSNQNVSMNGNLFVAGQITGEINASGRVHTQGNDVYFHKNSSDLYNGIGMYDKDRTFGFKDVNGPVVYGWNGGALGSTEGGQKVALRWDSKGNVGIGVMDTQGSKLAVKGKITAQEIRITNMDSWADFVFTDDYPLLPIDELEQSIEKNGHLPNIPSEKQVKEKGIQLGEMQAKLLQKIEELTLYTIQQNKQIQSLQTEKRQLHDDNQNLENRIQKLEKKWQMLMEKIK</sequence>
<dbReference type="EMBL" id="AP019860">
    <property type="protein sequence ID" value="BBM86295.1"/>
    <property type="molecule type" value="Genomic_DNA"/>
</dbReference>
<reference evidence="3 4" key="1">
    <citation type="submission" date="2019-08" db="EMBL/GenBank/DDBJ databases">
        <title>Complete genome sequence of Candidatus Uab amorphum.</title>
        <authorList>
            <person name="Shiratori T."/>
            <person name="Suzuki S."/>
            <person name="Kakizawa Y."/>
            <person name="Ishida K."/>
        </authorList>
    </citation>
    <scope>NUCLEOTIDE SEQUENCE [LARGE SCALE GENOMIC DNA]</scope>
    <source>
        <strain evidence="3 4">SRT547</strain>
    </source>
</reference>
<feature type="signal peptide" evidence="2">
    <location>
        <begin position="1"/>
        <end position="18"/>
    </location>
</feature>
<dbReference type="OrthoDB" id="9793307at2"/>
<accession>A0A5S9ITE3</accession>
<evidence type="ECO:0000313" key="3">
    <source>
        <dbReference type="EMBL" id="BBM86295.1"/>
    </source>
</evidence>
<proteinExistence type="predicted"/>
<dbReference type="RefSeq" id="WP_151970359.1">
    <property type="nucleotide sequence ID" value="NZ_AP019860.1"/>
</dbReference>
<evidence type="ECO:0008006" key="5">
    <source>
        <dbReference type="Google" id="ProtNLM"/>
    </source>
</evidence>
<dbReference type="KEGG" id="uam:UABAM_04681"/>
<evidence type="ECO:0000256" key="1">
    <source>
        <dbReference type="SAM" id="Coils"/>
    </source>
</evidence>
<dbReference type="AlphaFoldDB" id="A0A5S9ITE3"/>
<protein>
    <recommendedName>
        <fullName evidence="5">Peptidase S74 domain-containing protein</fullName>
    </recommendedName>
</protein>
<keyword evidence="2" id="KW-0732">Signal</keyword>